<proteinExistence type="predicted"/>
<dbReference type="AlphaFoldDB" id="A0A167MGY5"/>
<evidence type="ECO:0000313" key="1">
    <source>
        <dbReference type="EMBL" id="KZN66404.1"/>
    </source>
</evidence>
<comment type="caution">
    <text evidence="1">The sequence shown here is derived from an EMBL/GenBank/DDBJ whole genome shotgun (WGS) entry which is preliminary data.</text>
</comment>
<dbReference type="Proteomes" id="UP000076661">
    <property type="component" value="Unassembled WGS sequence"/>
</dbReference>
<organism evidence="1 2">
    <name type="scientific">Pseudoalteromonas luteoviolacea S4060-1</name>
    <dbReference type="NCBI Taxonomy" id="1365257"/>
    <lineage>
        <taxon>Bacteria</taxon>
        <taxon>Pseudomonadati</taxon>
        <taxon>Pseudomonadota</taxon>
        <taxon>Gammaproteobacteria</taxon>
        <taxon>Alteromonadales</taxon>
        <taxon>Pseudoalteromonadaceae</taxon>
        <taxon>Pseudoalteromonas</taxon>
    </lineage>
</organism>
<gene>
    <name evidence="1" type="ORF">N478_20275</name>
</gene>
<dbReference type="PATRIC" id="fig|1365257.3.peg.2743"/>
<evidence type="ECO:0000313" key="2">
    <source>
        <dbReference type="Proteomes" id="UP000076661"/>
    </source>
</evidence>
<sequence length="36" mass="3791">MSSLSRADAKAVEQVLIEHHGLGKNGGTLMNKINGN</sequence>
<name>A0A167MGY5_9GAMM</name>
<accession>A0A167MGY5</accession>
<reference evidence="1 2" key="1">
    <citation type="submission" date="2013-07" db="EMBL/GenBank/DDBJ databases">
        <title>Comparative Genomic and Metabolomic Analysis of Twelve Strains of Pseudoalteromonas luteoviolacea.</title>
        <authorList>
            <person name="Vynne N.G."/>
            <person name="Mansson M."/>
            <person name="Gram L."/>
        </authorList>
    </citation>
    <scope>NUCLEOTIDE SEQUENCE [LARGE SCALE GENOMIC DNA]</scope>
    <source>
        <strain evidence="1 2">S4060-1</strain>
    </source>
</reference>
<protein>
    <submittedName>
        <fullName evidence="1">Uncharacterized protein</fullName>
    </submittedName>
</protein>
<dbReference type="EMBL" id="AUXX01000017">
    <property type="protein sequence ID" value="KZN66404.1"/>
    <property type="molecule type" value="Genomic_DNA"/>
</dbReference>